<dbReference type="PROSITE" id="PS51186">
    <property type="entry name" value="GNAT"/>
    <property type="match status" value="1"/>
</dbReference>
<dbReference type="InterPro" id="IPR050832">
    <property type="entry name" value="Bact_Acetyltransf"/>
</dbReference>
<dbReference type="Pfam" id="PF13508">
    <property type="entry name" value="Acetyltransf_7"/>
    <property type="match status" value="1"/>
</dbReference>
<dbReference type="CDD" id="cd04301">
    <property type="entry name" value="NAT_SF"/>
    <property type="match status" value="1"/>
</dbReference>
<protein>
    <submittedName>
        <fullName evidence="4">GNAT family N-acetyltransferase</fullName>
    </submittedName>
</protein>
<dbReference type="InterPro" id="IPR016181">
    <property type="entry name" value="Acyl_CoA_acyltransferase"/>
</dbReference>
<dbReference type="Proteomes" id="UP001377337">
    <property type="component" value="Chromosome"/>
</dbReference>
<evidence type="ECO:0000313" key="5">
    <source>
        <dbReference type="Proteomes" id="UP001377337"/>
    </source>
</evidence>
<dbReference type="InterPro" id="IPR000182">
    <property type="entry name" value="GNAT_dom"/>
</dbReference>
<keyword evidence="1" id="KW-0808">Transferase</keyword>
<dbReference type="PANTHER" id="PTHR43877:SF2">
    <property type="entry name" value="AMINOALKYLPHOSPHONATE N-ACETYLTRANSFERASE-RELATED"/>
    <property type="match status" value="1"/>
</dbReference>
<evidence type="ECO:0000313" key="4">
    <source>
        <dbReference type="EMBL" id="WXB96358.1"/>
    </source>
</evidence>
<evidence type="ECO:0000259" key="3">
    <source>
        <dbReference type="PROSITE" id="PS51186"/>
    </source>
</evidence>
<evidence type="ECO:0000256" key="1">
    <source>
        <dbReference type="ARBA" id="ARBA00022679"/>
    </source>
</evidence>
<dbReference type="PANTHER" id="PTHR43877">
    <property type="entry name" value="AMINOALKYLPHOSPHONATE N-ACETYLTRANSFERASE-RELATED-RELATED"/>
    <property type="match status" value="1"/>
</dbReference>
<dbReference type="RefSeq" id="WP_338778317.1">
    <property type="nucleotide sequence ID" value="NZ_CP147407.1"/>
</dbReference>
<name>A0ABZ2NF03_9BACI</name>
<dbReference type="SUPFAM" id="SSF55729">
    <property type="entry name" value="Acyl-CoA N-acyltransferases (Nat)"/>
    <property type="match status" value="1"/>
</dbReference>
<accession>A0ABZ2NF03</accession>
<keyword evidence="2" id="KW-0012">Acyltransferase</keyword>
<proteinExistence type="predicted"/>
<keyword evidence="5" id="KW-1185">Reference proteome</keyword>
<dbReference type="EMBL" id="CP147407">
    <property type="protein sequence ID" value="WXB96358.1"/>
    <property type="molecule type" value="Genomic_DNA"/>
</dbReference>
<organism evidence="4 5">
    <name type="scientific">Metabacillus sediminis</name>
    <dbReference type="NCBI Taxonomy" id="3117746"/>
    <lineage>
        <taxon>Bacteria</taxon>
        <taxon>Bacillati</taxon>
        <taxon>Bacillota</taxon>
        <taxon>Bacilli</taxon>
        <taxon>Bacillales</taxon>
        <taxon>Bacillaceae</taxon>
        <taxon>Metabacillus</taxon>
    </lineage>
</organism>
<sequence length="175" mass="19492">MNFRIKQNSIPDGFTVKLAEPADTQTIALLLKEAAAWLKEKGSAQWSELLENGELDGLAASIKMGEVFLFEKGGLVAGMVMLLPQPGDWDRRLWGDEKQSLSIYLHKLVTAKSFKGSGLGRKILTWAEQGIEYNGRDRIRLDCIESNPSLNIFYQSAGYLLKGSSKGFCKYEKSI</sequence>
<feature type="domain" description="N-acetyltransferase" evidence="3">
    <location>
        <begin position="14"/>
        <end position="175"/>
    </location>
</feature>
<dbReference type="Gene3D" id="3.40.630.30">
    <property type="match status" value="1"/>
</dbReference>
<gene>
    <name evidence="4" type="ORF">WCV65_17750</name>
</gene>
<reference evidence="4 5" key="1">
    <citation type="submission" date="2024-02" db="EMBL/GenBank/DDBJ databases">
        <title>Seven novel Bacillus-like species.</title>
        <authorList>
            <person name="Liu G."/>
        </authorList>
    </citation>
    <scope>NUCLEOTIDE SEQUENCE [LARGE SCALE GENOMIC DNA]</scope>
    <source>
        <strain evidence="4 5">FJAT-52054</strain>
    </source>
</reference>
<evidence type="ECO:0000256" key="2">
    <source>
        <dbReference type="ARBA" id="ARBA00023315"/>
    </source>
</evidence>